<keyword evidence="7 9" id="KW-0233">DNA recombination</keyword>
<evidence type="ECO:0000256" key="1">
    <source>
        <dbReference type="ARBA" id="ARBA00004496"/>
    </source>
</evidence>
<evidence type="ECO:0000256" key="7">
    <source>
        <dbReference type="ARBA" id="ARBA00023172"/>
    </source>
</evidence>
<feature type="domain" description="Core-binding (CB)" evidence="11">
    <location>
        <begin position="3"/>
        <end position="90"/>
    </location>
</feature>
<feature type="domain" description="Tyr recombinase" evidence="10">
    <location>
        <begin position="111"/>
        <end position="298"/>
    </location>
</feature>
<evidence type="ECO:0000259" key="11">
    <source>
        <dbReference type="PROSITE" id="PS51900"/>
    </source>
</evidence>
<evidence type="ECO:0000256" key="5">
    <source>
        <dbReference type="ARBA" id="ARBA00022908"/>
    </source>
</evidence>
<sequence>MTPQLTAILDEFAEHLALERGRSVHTQRAYRGDLTSLFDHLSAVNPDATLADLSLPVLRSWLGAQARQGAARSTVARRTSAVKIFTAWATRRGLLQTDPAIRLQQPKSRRTLPAVLRQDQAAAAMEAAHSGAEQDDPMALRDRLIVEMLYATGIRVSELCGLDVDDIDRSRKVLRVLGKGDKERTVPFGGPAADALTAWLDRGRAHLANSGSGAAVLLGARGRRIDPRQVRTVVHQTMSAVPGAPDIGPHGLRHSAATHLLEGGADLRVVQELLGHSTLATTQLYTHVTVARLRAVHDQAHPRA</sequence>
<dbReference type="InterPro" id="IPR002104">
    <property type="entry name" value="Integrase_catalytic"/>
</dbReference>
<evidence type="ECO:0000256" key="6">
    <source>
        <dbReference type="ARBA" id="ARBA00023125"/>
    </source>
</evidence>
<dbReference type="InterPro" id="IPR010998">
    <property type="entry name" value="Integrase_recombinase_N"/>
</dbReference>
<dbReference type="InterPro" id="IPR044068">
    <property type="entry name" value="CB"/>
</dbReference>
<evidence type="ECO:0000256" key="4">
    <source>
        <dbReference type="ARBA" id="ARBA00022829"/>
    </source>
</evidence>
<dbReference type="InterPro" id="IPR023009">
    <property type="entry name" value="Tyrosine_recombinase_XerC/XerD"/>
</dbReference>
<dbReference type="PROSITE" id="PS51898">
    <property type="entry name" value="TYR_RECOMBINASE"/>
    <property type="match status" value="1"/>
</dbReference>
<dbReference type="Gene3D" id="1.10.150.130">
    <property type="match status" value="1"/>
</dbReference>
<feature type="active site" evidence="9">
    <location>
        <position position="250"/>
    </location>
</feature>
<dbReference type="AlphaFoldDB" id="A0A4R8S5E8"/>
<dbReference type="GO" id="GO:0007059">
    <property type="term" value="P:chromosome segregation"/>
    <property type="evidence" value="ECO:0007669"/>
    <property type="project" value="UniProtKB-UniRule"/>
</dbReference>
<dbReference type="GO" id="GO:0006313">
    <property type="term" value="P:DNA transposition"/>
    <property type="evidence" value="ECO:0007669"/>
    <property type="project" value="UniProtKB-UniRule"/>
</dbReference>
<evidence type="ECO:0000256" key="3">
    <source>
        <dbReference type="ARBA" id="ARBA00022618"/>
    </source>
</evidence>
<dbReference type="GO" id="GO:0003677">
    <property type="term" value="F:DNA binding"/>
    <property type="evidence" value="ECO:0007669"/>
    <property type="project" value="UniProtKB-UniRule"/>
</dbReference>
<comment type="similarity">
    <text evidence="9">Belongs to the 'phage' integrase family. XerC subfamily.</text>
</comment>
<dbReference type="PANTHER" id="PTHR30349:SF77">
    <property type="entry name" value="TYROSINE RECOMBINASE XERC"/>
    <property type="match status" value="1"/>
</dbReference>
<protein>
    <recommendedName>
        <fullName evidence="9">Tyrosine recombinase XerC</fullName>
    </recommendedName>
</protein>
<comment type="caution">
    <text evidence="12">The sequence shown here is derived from an EMBL/GenBank/DDBJ whole genome shotgun (WGS) entry which is preliminary data.</text>
</comment>
<keyword evidence="5 9" id="KW-0229">DNA integration</keyword>
<dbReference type="Gene3D" id="1.10.443.10">
    <property type="entry name" value="Intergrase catalytic core"/>
    <property type="match status" value="1"/>
</dbReference>
<feature type="active site" evidence="9">
    <location>
        <position position="155"/>
    </location>
</feature>
<dbReference type="EMBL" id="PECH01000004">
    <property type="protein sequence ID" value="TDZ86119.1"/>
    <property type="molecule type" value="Genomic_DNA"/>
</dbReference>
<comment type="subcellular location">
    <subcellularLocation>
        <location evidence="1 9">Cytoplasm</location>
    </subcellularLocation>
</comment>
<feature type="active site" evidence="9">
    <location>
        <position position="253"/>
    </location>
</feature>
<dbReference type="GO" id="GO:0005737">
    <property type="term" value="C:cytoplasm"/>
    <property type="evidence" value="ECO:0007669"/>
    <property type="project" value="UniProtKB-SubCell"/>
</dbReference>
<reference evidence="12 13" key="1">
    <citation type="journal article" date="2019" name="Sci. Rep.">
        <title>Extended insight into the Mycobacterium chelonae-abscessus complex through whole genome sequencing of Mycobacterium salmoniphilum outbreak and Mycobacterium salmoniphilum-like strains.</title>
        <authorList>
            <person name="Behra P.R.K."/>
            <person name="Das S."/>
            <person name="Pettersson B.M.F."/>
            <person name="Shirreff L."/>
            <person name="DuCote T."/>
            <person name="Jacobsson K.G."/>
            <person name="Ennis D.G."/>
            <person name="Kirsebom L.A."/>
        </authorList>
    </citation>
    <scope>NUCLEOTIDE SEQUENCE [LARGE SCALE GENOMIC DNA]</scope>
    <source>
        <strain evidence="12 13">DE 4585</strain>
    </source>
</reference>
<proteinExistence type="inferred from homology"/>
<evidence type="ECO:0000256" key="8">
    <source>
        <dbReference type="ARBA" id="ARBA00023306"/>
    </source>
</evidence>
<dbReference type="Pfam" id="PF02899">
    <property type="entry name" value="Phage_int_SAM_1"/>
    <property type="match status" value="1"/>
</dbReference>
<dbReference type="CDD" id="cd00798">
    <property type="entry name" value="INT_XerDC_C"/>
    <property type="match status" value="1"/>
</dbReference>
<evidence type="ECO:0000256" key="2">
    <source>
        <dbReference type="ARBA" id="ARBA00022490"/>
    </source>
</evidence>
<dbReference type="HAMAP" id="MF_01808">
    <property type="entry name" value="Recomb_XerC_XerD"/>
    <property type="match status" value="1"/>
</dbReference>
<keyword evidence="4 9" id="KW-0159">Chromosome partition</keyword>
<dbReference type="InterPro" id="IPR050090">
    <property type="entry name" value="Tyrosine_recombinase_XerCD"/>
</dbReference>
<dbReference type="InterPro" id="IPR013762">
    <property type="entry name" value="Integrase-like_cat_sf"/>
</dbReference>
<dbReference type="Proteomes" id="UP000295117">
    <property type="component" value="Unassembled WGS sequence"/>
</dbReference>
<gene>
    <name evidence="12" type="primary">xerD_1</name>
    <name evidence="9" type="synonym">xerC</name>
    <name evidence="12" type="ORF">DE4585_01442</name>
</gene>
<dbReference type="RefSeq" id="WP_134070431.1">
    <property type="nucleotide sequence ID" value="NZ_PECH01000004.1"/>
</dbReference>
<accession>A0A4R8S5E8</accession>
<feature type="active site" evidence="9">
    <location>
        <position position="179"/>
    </location>
</feature>
<evidence type="ECO:0000259" key="10">
    <source>
        <dbReference type="PROSITE" id="PS51898"/>
    </source>
</evidence>
<dbReference type="NCBIfam" id="NF001399">
    <property type="entry name" value="PRK00283.1"/>
    <property type="match status" value="1"/>
</dbReference>
<evidence type="ECO:0000313" key="12">
    <source>
        <dbReference type="EMBL" id="TDZ86119.1"/>
    </source>
</evidence>
<organism evidence="12 13">
    <name type="scientific">Mycobacteroides salmoniphilum</name>
    <dbReference type="NCBI Taxonomy" id="404941"/>
    <lineage>
        <taxon>Bacteria</taxon>
        <taxon>Bacillati</taxon>
        <taxon>Actinomycetota</taxon>
        <taxon>Actinomycetes</taxon>
        <taxon>Mycobacteriales</taxon>
        <taxon>Mycobacteriaceae</taxon>
        <taxon>Mycobacteroides</taxon>
    </lineage>
</organism>
<keyword evidence="6 9" id="KW-0238">DNA-binding</keyword>
<dbReference type="InterPro" id="IPR011010">
    <property type="entry name" value="DNA_brk_join_enz"/>
</dbReference>
<dbReference type="GO" id="GO:0009037">
    <property type="term" value="F:tyrosine-based site-specific recombinase activity"/>
    <property type="evidence" value="ECO:0007669"/>
    <property type="project" value="UniProtKB-UniRule"/>
</dbReference>
<evidence type="ECO:0000313" key="13">
    <source>
        <dbReference type="Proteomes" id="UP000295117"/>
    </source>
</evidence>
<dbReference type="GO" id="GO:0051301">
    <property type="term" value="P:cell division"/>
    <property type="evidence" value="ECO:0007669"/>
    <property type="project" value="UniProtKB-KW"/>
</dbReference>
<name>A0A4R8S5E8_9MYCO</name>
<keyword evidence="8 9" id="KW-0131">Cell cycle</keyword>
<keyword evidence="2 9" id="KW-0963">Cytoplasm</keyword>
<dbReference type="PANTHER" id="PTHR30349">
    <property type="entry name" value="PHAGE INTEGRASE-RELATED"/>
    <property type="match status" value="1"/>
</dbReference>
<dbReference type="PROSITE" id="PS51900">
    <property type="entry name" value="CB"/>
    <property type="match status" value="1"/>
</dbReference>
<dbReference type="Pfam" id="PF00589">
    <property type="entry name" value="Phage_integrase"/>
    <property type="match status" value="1"/>
</dbReference>
<comment type="subunit">
    <text evidence="9">Forms a cyclic heterotetrameric complex composed of two molecules of XerC and two molecules of XerD.</text>
</comment>
<dbReference type="SUPFAM" id="SSF56349">
    <property type="entry name" value="DNA breaking-rejoining enzymes"/>
    <property type="match status" value="1"/>
</dbReference>
<feature type="active site" description="O-(3'-phospho-DNA)-tyrosine intermediate" evidence="9">
    <location>
        <position position="285"/>
    </location>
</feature>
<dbReference type="InterPro" id="IPR004107">
    <property type="entry name" value="Integrase_SAM-like_N"/>
</dbReference>
<feature type="active site" evidence="9">
    <location>
        <position position="276"/>
    </location>
</feature>
<comment type="function">
    <text evidence="9">Site-specific tyrosine recombinase, which acts by catalyzing the cutting and rejoining of the recombining DNA molecules. The XerC-XerD complex is essential to convert dimers of the bacterial chromosome into monomers to permit their segregation at cell division. It also contributes to the segregational stability of plasmids.</text>
</comment>
<keyword evidence="3 9" id="KW-0132">Cell division</keyword>
<evidence type="ECO:0000256" key="9">
    <source>
        <dbReference type="HAMAP-Rule" id="MF_01808"/>
    </source>
</evidence>